<dbReference type="RefSeq" id="WP_215116654.1">
    <property type="nucleotide sequence ID" value="NZ_CP075896.1"/>
</dbReference>
<organism evidence="1 2">
    <name type="scientific">Streptomyces koelreuteriae</name>
    <dbReference type="NCBI Taxonomy" id="2838015"/>
    <lineage>
        <taxon>Bacteria</taxon>
        <taxon>Bacillati</taxon>
        <taxon>Actinomycetota</taxon>
        <taxon>Actinomycetes</taxon>
        <taxon>Kitasatosporales</taxon>
        <taxon>Streptomycetaceae</taxon>
        <taxon>Streptomyces</taxon>
    </lineage>
</organism>
<dbReference type="SUPFAM" id="SSF53254">
    <property type="entry name" value="Phosphoglycerate mutase-like"/>
    <property type="match status" value="1"/>
</dbReference>
<evidence type="ECO:0000313" key="1">
    <source>
        <dbReference type="EMBL" id="QWB21241.1"/>
    </source>
</evidence>
<evidence type="ECO:0000313" key="2">
    <source>
        <dbReference type="Proteomes" id="UP000679629"/>
    </source>
</evidence>
<sequence>MTSRVTLITPAMNASLRQARFDDGASIDAGGAQRAGAAGEFLPAAARVLVSPSVRCRETAAALGLDGAEAEELAGLDVGRWRGAVLDEVAAREPEAVARWLGDPASAPHGGESVEDVRARVARWLEACRDVDGRTLAVVEPDVVRAVVVHVLGAPSSAFWRLDVPPLTATTVSGRGGRWNLRLGDPLEGAEETRAASPGGS</sequence>
<reference evidence="2" key="1">
    <citation type="submission" date="2021-05" db="EMBL/GenBank/DDBJ databases">
        <title>Direct Submission.</title>
        <authorList>
            <person name="Li K."/>
            <person name="Gao J."/>
        </authorList>
    </citation>
    <scope>NUCLEOTIDE SEQUENCE [LARGE SCALE GENOMIC DNA]</scope>
    <source>
        <strain evidence="2">MG62</strain>
    </source>
</reference>
<keyword evidence="2" id="KW-1185">Reference proteome</keyword>
<gene>
    <name evidence="1" type="ORF">KJK29_00920</name>
</gene>
<dbReference type="InterPro" id="IPR029033">
    <property type="entry name" value="His_PPase_superfam"/>
</dbReference>
<name>A0ABX8FJG1_9ACTN</name>
<accession>A0ABX8FJG1</accession>
<proteinExistence type="predicted"/>
<dbReference type="Gene3D" id="3.40.50.1240">
    <property type="entry name" value="Phosphoglycerate mutase-like"/>
    <property type="match status" value="1"/>
</dbReference>
<protein>
    <submittedName>
        <fullName evidence="1">Histidine phosphatase family protein</fullName>
    </submittedName>
</protein>
<dbReference type="Pfam" id="PF00300">
    <property type="entry name" value="His_Phos_1"/>
    <property type="match status" value="1"/>
</dbReference>
<dbReference type="InterPro" id="IPR013078">
    <property type="entry name" value="His_Pase_superF_clade-1"/>
</dbReference>
<dbReference type="EMBL" id="CP075896">
    <property type="protein sequence ID" value="QWB21241.1"/>
    <property type="molecule type" value="Genomic_DNA"/>
</dbReference>
<dbReference type="Proteomes" id="UP000679629">
    <property type="component" value="Chromosome"/>
</dbReference>